<protein>
    <submittedName>
        <fullName evidence="3">Uncharacterized protein</fullName>
    </submittedName>
</protein>
<dbReference type="Proteomes" id="UP001197093">
    <property type="component" value="Unassembled WGS sequence"/>
</dbReference>
<keyword evidence="2" id="KW-0812">Transmembrane</keyword>
<comment type="caution">
    <text evidence="3">The sequence shown here is derived from an EMBL/GenBank/DDBJ whole genome shotgun (WGS) entry which is preliminary data.</text>
</comment>
<sequence>MPPLPPQAARAAAKAAAGGATRLAARRAGPRIPPPPPPLSPAEAAAAAAQKKKVKRMIMTGAVAAVVIVGTIYGAGLKTRQEWKAEKKKVQEATVDERVAILELHREDLVRQKGEVEAKLAEIRARIKASAEAEEGGAGGGR</sequence>
<feature type="compositionally biased region" description="Low complexity" evidence="1">
    <location>
        <begin position="7"/>
        <end position="23"/>
    </location>
</feature>
<evidence type="ECO:0000313" key="4">
    <source>
        <dbReference type="Proteomes" id="UP001197093"/>
    </source>
</evidence>
<keyword evidence="4" id="KW-1185">Reference proteome</keyword>
<name>A0AAD4F1Q1_9PEZI</name>
<reference evidence="3" key="1">
    <citation type="submission" date="2023-02" db="EMBL/GenBank/DDBJ databases">
        <authorList>
            <person name="Palmer J.M."/>
        </authorList>
    </citation>
    <scope>NUCLEOTIDE SEQUENCE</scope>
    <source>
        <strain evidence="3">FW57</strain>
    </source>
</reference>
<proteinExistence type="predicted"/>
<evidence type="ECO:0000313" key="3">
    <source>
        <dbReference type="EMBL" id="KAG7291524.1"/>
    </source>
</evidence>
<keyword evidence="2" id="KW-1133">Transmembrane helix</keyword>
<feature type="transmembrane region" description="Helical" evidence="2">
    <location>
        <begin position="57"/>
        <end position="77"/>
    </location>
</feature>
<evidence type="ECO:0000256" key="1">
    <source>
        <dbReference type="SAM" id="MobiDB-lite"/>
    </source>
</evidence>
<evidence type="ECO:0000256" key="2">
    <source>
        <dbReference type="SAM" id="Phobius"/>
    </source>
</evidence>
<accession>A0AAD4F1Q1</accession>
<dbReference type="EMBL" id="JAHCVI010000001">
    <property type="protein sequence ID" value="KAG7291524.1"/>
    <property type="molecule type" value="Genomic_DNA"/>
</dbReference>
<organism evidence="3 4">
    <name type="scientific">Staphylotrichum longicolle</name>
    <dbReference type="NCBI Taxonomy" id="669026"/>
    <lineage>
        <taxon>Eukaryota</taxon>
        <taxon>Fungi</taxon>
        <taxon>Dikarya</taxon>
        <taxon>Ascomycota</taxon>
        <taxon>Pezizomycotina</taxon>
        <taxon>Sordariomycetes</taxon>
        <taxon>Sordariomycetidae</taxon>
        <taxon>Sordariales</taxon>
        <taxon>Chaetomiaceae</taxon>
        <taxon>Staphylotrichum</taxon>
    </lineage>
</organism>
<keyword evidence="2" id="KW-0472">Membrane</keyword>
<feature type="compositionally biased region" description="Pro residues" evidence="1">
    <location>
        <begin position="31"/>
        <end position="40"/>
    </location>
</feature>
<gene>
    <name evidence="3" type="ORF">NEMBOFW57_001543</name>
</gene>
<feature type="region of interest" description="Disordered" evidence="1">
    <location>
        <begin position="1"/>
        <end position="45"/>
    </location>
</feature>
<dbReference type="AlphaFoldDB" id="A0AAD4F1Q1"/>